<dbReference type="SMART" id="SM00347">
    <property type="entry name" value="HTH_MARR"/>
    <property type="match status" value="1"/>
</dbReference>
<dbReference type="GO" id="GO:0003677">
    <property type="term" value="F:DNA binding"/>
    <property type="evidence" value="ECO:0007669"/>
    <property type="project" value="UniProtKB-KW"/>
</dbReference>
<feature type="domain" description="HTH marR-type" evidence="4">
    <location>
        <begin position="11"/>
        <end position="148"/>
    </location>
</feature>
<dbReference type="PANTHER" id="PTHR42756:SF1">
    <property type="entry name" value="TRANSCRIPTIONAL REPRESSOR OF EMRAB OPERON"/>
    <property type="match status" value="1"/>
</dbReference>
<comment type="caution">
    <text evidence="5">The sequence shown here is derived from an EMBL/GenBank/DDBJ whole genome shotgun (WGS) entry which is preliminary data.</text>
</comment>
<proteinExistence type="predicted"/>
<evidence type="ECO:0000256" key="1">
    <source>
        <dbReference type="ARBA" id="ARBA00023015"/>
    </source>
</evidence>
<keyword evidence="1" id="KW-0805">Transcription regulation</keyword>
<name>A0A1E3L5J8_9BACL</name>
<reference evidence="5 6" key="1">
    <citation type="submission" date="2016-08" db="EMBL/GenBank/DDBJ databases">
        <title>Genome sequencing of Paenibacillus sp. TI45-13ar, isolated from Korean traditional nuruk.</title>
        <authorList>
            <person name="Kim S.-J."/>
        </authorList>
    </citation>
    <scope>NUCLEOTIDE SEQUENCE [LARGE SCALE GENOMIC DNA]</scope>
    <source>
        <strain evidence="5 6">TI45-13ar</strain>
    </source>
</reference>
<dbReference type="InterPro" id="IPR000835">
    <property type="entry name" value="HTH_MarR-typ"/>
</dbReference>
<dbReference type="SUPFAM" id="SSF46785">
    <property type="entry name" value="Winged helix' DNA-binding domain"/>
    <property type="match status" value="1"/>
</dbReference>
<sequence length="167" mass="18854">MVEEDLKFEGISPMGEELLRAFRLFRKADWRQKPVAGYKPSEIMALICIGNKADSVSCGMQVSELSRLLRVTSPTVTQLIKGMENDGLVERNMDQSDRRAVRVTLTDKGAAIMEQSLAVFKTSFEGLVDYLGEEDSRKLTELLGRVFSYFQERVFEPAEPEHKGDAE</sequence>
<evidence type="ECO:0000256" key="2">
    <source>
        <dbReference type="ARBA" id="ARBA00023125"/>
    </source>
</evidence>
<dbReference type="AlphaFoldDB" id="A0A1E3L5J8"/>
<keyword evidence="3" id="KW-0804">Transcription</keyword>
<dbReference type="PANTHER" id="PTHR42756">
    <property type="entry name" value="TRANSCRIPTIONAL REGULATOR, MARR"/>
    <property type="match status" value="1"/>
</dbReference>
<dbReference type="InterPro" id="IPR036390">
    <property type="entry name" value="WH_DNA-bd_sf"/>
</dbReference>
<keyword evidence="6" id="KW-1185">Reference proteome</keyword>
<evidence type="ECO:0000259" key="4">
    <source>
        <dbReference type="PROSITE" id="PS50995"/>
    </source>
</evidence>
<evidence type="ECO:0000313" key="5">
    <source>
        <dbReference type="EMBL" id="ODP28240.1"/>
    </source>
</evidence>
<evidence type="ECO:0000256" key="3">
    <source>
        <dbReference type="ARBA" id="ARBA00023163"/>
    </source>
</evidence>
<dbReference type="PRINTS" id="PR00598">
    <property type="entry name" value="HTHMARR"/>
</dbReference>
<evidence type="ECO:0000313" key="6">
    <source>
        <dbReference type="Proteomes" id="UP000094578"/>
    </source>
</evidence>
<accession>A0A1E3L5J8</accession>
<dbReference type="PATRIC" id="fig|1886670.3.peg.2270"/>
<dbReference type="Proteomes" id="UP000094578">
    <property type="component" value="Unassembled WGS sequence"/>
</dbReference>
<keyword evidence="2" id="KW-0238">DNA-binding</keyword>
<dbReference type="EMBL" id="MDER01000039">
    <property type="protein sequence ID" value="ODP28240.1"/>
    <property type="molecule type" value="Genomic_DNA"/>
</dbReference>
<dbReference type="Gene3D" id="1.10.10.10">
    <property type="entry name" value="Winged helix-like DNA-binding domain superfamily/Winged helix DNA-binding domain"/>
    <property type="match status" value="1"/>
</dbReference>
<dbReference type="STRING" id="1886670.PTI45_02230"/>
<protein>
    <recommendedName>
        <fullName evidence="4">HTH marR-type domain-containing protein</fullName>
    </recommendedName>
</protein>
<dbReference type="PROSITE" id="PS50995">
    <property type="entry name" value="HTH_MARR_2"/>
    <property type="match status" value="1"/>
</dbReference>
<dbReference type="InterPro" id="IPR036388">
    <property type="entry name" value="WH-like_DNA-bd_sf"/>
</dbReference>
<dbReference type="GO" id="GO:0003700">
    <property type="term" value="F:DNA-binding transcription factor activity"/>
    <property type="evidence" value="ECO:0007669"/>
    <property type="project" value="InterPro"/>
</dbReference>
<gene>
    <name evidence="5" type="ORF">PTI45_02230</name>
</gene>
<dbReference type="Pfam" id="PF12802">
    <property type="entry name" value="MarR_2"/>
    <property type="match status" value="1"/>
</dbReference>
<organism evidence="5 6">
    <name type="scientific">Paenibacillus nuruki</name>
    <dbReference type="NCBI Taxonomy" id="1886670"/>
    <lineage>
        <taxon>Bacteria</taxon>
        <taxon>Bacillati</taxon>
        <taxon>Bacillota</taxon>
        <taxon>Bacilli</taxon>
        <taxon>Bacillales</taxon>
        <taxon>Paenibacillaceae</taxon>
        <taxon>Paenibacillus</taxon>
    </lineage>
</organism>